<protein>
    <submittedName>
        <fullName evidence="1">Uncharacterized protein</fullName>
    </submittedName>
</protein>
<dbReference type="Gene3D" id="3.40.630.30">
    <property type="match status" value="1"/>
</dbReference>
<sequence>MDMDIEFHYVSNITLDEDVKTNIINPHILHAYEVIKKRNNYCGIFLRDKDEIIGNTMVTYEKEDNIDYLLLVAVYINDKYRGRNLGKALIEQTILKNEMQNKTNLVKVVIAGGMPMLKCLLSVFNELNYTIKKYKTKDENIQILQNIRPETAIKIEQSNYESDIWQTLFFDKNDK</sequence>
<proteinExistence type="predicted"/>
<accession>A0A6C0J2G3</accession>
<dbReference type="SUPFAM" id="SSF55729">
    <property type="entry name" value="Acyl-CoA N-acyltransferases (Nat)"/>
    <property type="match status" value="1"/>
</dbReference>
<organism evidence="1">
    <name type="scientific">viral metagenome</name>
    <dbReference type="NCBI Taxonomy" id="1070528"/>
    <lineage>
        <taxon>unclassified sequences</taxon>
        <taxon>metagenomes</taxon>
        <taxon>organismal metagenomes</taxon>
    </lineage>
</organism>
<name>A0A6C0J2G3_9ZZZZ</name>
<dbReference type="AlphaFoldDB" id="A0A6C0J2G3"/>
<reference evidence="1" key="1">
    <citation type="journal article" date="2020" name="Nature">
        <title>Giant virus diversity and host interactions through global metagenomics.</title>
        <authorList>
            <person name="Schulz F."/>
            <person name="Roux S."/>
            <person name="Paez-Espino D."/>
            <person name="Jungbluth S."/>
            <person name="Walsh D.A."/>
            <person name="Denef V.J."/>
            <person name="McMahon K.D."/>
            <person name="Konstantinidis K.T."/>
            <person name="Eloe-Fadrosh E.A."/>
            <person name="Kyrpides N.C."/>
            <person name="Woyke T."/>
        </authorList>
    </citation>
    <scope>NUCLEOTIDE SEQUENCE</scope>
    <source>
        <strain evidence="1">GVMAG-M-3300025699-48</strain>
    </source>
</reference>
<dbReference type="CDD" id="cd04301">
    <property type="entry name" value="NAT_SF"/>
    <property type="match status" value="1"/>
</dbReference>
<dbReference type="InterPro" id="IPR016181">
    <property type="entry name" value="Acyl_CoA_acyltransferase"/>
</dbReference>
<dbReference type="EMBL" id="MN740309">
    <property type="protein sequence ID" value="QHT99512.1"/>
    <property type="molecule type" value="Genomic_DNA"/>
</dbReference>
<evidence type="ECO:0000313" key="1">
    <source>
        <dbReference type="EMBL" id="QHT99512.1"/>
    </source>
</evidence>